<keyword evidence="1" id="KW-1133">Transmembrane helix</keyword>
<dbReference type="RefSeq" id="WP_094289831.1">
    <property type="nucleotide sequence ID" value="NZ_NOIG01000008.1"/>
</dbReference>
<protein>
    <recommendedName>
        <fullName evidence="4">DUF2628 domain-containing protein</fullName>
    </recommendedName>
</protein>
<reference evidence="2 3" key="1">
    <citation type="submission" date="2017-07" db="EMBL/GenBank/DDBJ databases">
        <title>Acidovorax KNDSW TSA 6 genome sequence and assembly.</title>
        <authorList>
            <person name="Mayilraj S."/>
        </authorList>
    </citation>
    <scope>NUCLEOTIDE SEQUENCE [LARGE SCALE GENOMIC DNA]</scope>
    <source>
        <strain evidence="2 3">KNDSW-TSA6</strain>
    </source>
</reference>
<organism evidence="2 3">
    <name type="scientific">Acidovorax kalamii</name>
    <dbReference type="NCBI Taxonomy" id="2004485"/>
    <lineage>
        <taxon>Bacteria</taxon>
        <taxon>Pseudomonadati</taxon>
        <taxon>Pseudomonadota</taxon>
        <taxon>Betaproteobacteria</taxon>
        <taxon>Burkholderiales</taxon>
        <taxon>Comamonadaceae</taxon>
        <taxon>Acidovorax</taxon>
    </lineage>
</organism>
<keyword evidence="1" id="KW-0812">Transmembrane</keyword>
<evidence type="ECO:0008006" key="4">
    <source>
        <dbReference type="Google" id="ProtNLM"/>
    </source>
</evidence>
<evidence type="ECO:0000313" key="3">
    <source>
        <dbReference type="Proteomes" id="UP000215441"/>
    </source>
</evidence>
<sequence>MSNGNPAAHGTDPLAAAATAIAGPNTATTPLPPGLPEVWKKRFELIERAGGLKMTRLKDLSFGERIRCNFNLLAGLFGPIYYATKGMWKRGLAYVGLGLAGIVMLETLISLAGFGHLLDGVHYTGGWIGLFAYQANRDYYKKIVLGDNRWL</sequence>
<dbReference type="Proteomes" id="UP000215441">
    <property type="component" value="Unassembled WGS sequence"/>
</dbReference>
<evidence type="ECO:0000313" key="2">
    <source>
        <dbReference type="EMBL" id="OYD49693.1"/>
    </source>
</evidence>
<dbReference type="AlphaFoldDB" id="A0A235ELR1"/>
<evidence type="ECO:0000256" key="1">
    <source>
        <dbReference type="SAM" id="Phobius"/>
    </source>
</evidence>
<accession>A0A235ELR1</accession>
<keyword evidence="1" id="KW-0472">Membrane</keyword>
<keyword evidence="3" id="KW-1185">Reference proteome</keyword>
<dbReference type="OrthoDB" id="6945649at2"/>
<dbReference type="InterPro" id="IPR024399">
    <property type="entry name" value="DUF2628"/>
</dbReference>
<dbReference type="EMBL" id="NOIG01000008">
    <property type="protein sequence ID" value="OYD49693.1"/>
    <property type="molecule type" value="Genomic_DNA"/>
</dbReference>
<gene>
    <name evidence="2" type="ORF">CBY09_12035</name>
</gene>
<name>A0A235ELR1_9BURK</name>
<comment type="caution">
    <text evidence="2">The sequence shown here is derived from an EMBL/GenBank/DDBJ whole genome shotgun (WGS) entry which is preliminary data.</text>
</comment>
<feature type="transmembrane region" description="Helical" evidence="1">
    <location>
        <begin position="92"/>
        <end position="114"/>
    </location>
</feature>
<dbReference type="Pfam" id="PF10947">
    <property type="entry name" value="DUF2628"/>
    <property type="match status" value="1"/>
</dbReference>
<proteinExistence type="predicted"/>